<dbReference type="Proteomes" id="UP000076502">
    <property type="component" value="Unassembled WGS sequence"/>
</dbReference>
<keyword evidence="3" id="KW-1185">Reference proteome</keyword>
<feature type="region of interest" description="Disordered" evidence="1">
    <location>
        <begin position="22"/>
        <end position="52"/>
    </location>
</feature>
<evidence type="ECO:0000313" key="3">
    <source>
        <dbReference type="Proteomes" id="UP000076502"/>
    </source>
</evidence>
<evidence type="ECO:0000313" key="2">
    <source>
        <dbReference type="EMBL" id="KZC10792.1"/>
    </source>
</evidence>
<evidence type="ECO:0000256" key="1">
    <source>
        <dbReference type="SAM" id="MobiDB-lite"/>
    </source>
</evidence>
<accession>A0A154PG36</accession>
<organism evidence="2 3">
    <name type="scientific">Dufourea novaeangliae</name>
    <name type="common">Sweat bee</name>
    <dbReference type="NCBI Taxonomy" id="178035"/>
    <lineage>
        <taxon>Eukaryota</taxon>
        <taxon>Metazoa</taxon>
        <taxon>Ecdysozoa</taxon>
        <taxon>Arthropoda</taxon>
        <taxon>Hexapoda</taxon>
        <taxon>Insecta</taxon>
        <taxon>Pterygota</taxon>
        <taxon>Neoptera</taxon>
        <taxon>Endopterygota</taxon>
        <taxon>Hymenoptera</taxon>
        <taxon>Apocrita</taxon>
        <taxon>Aculeata</taxon>
        <taxon>Apoidea</taxon>
        <taxon>Anthophila</taxon>
        <taxon>Halictidae</taxon>
        <taxon>Rophitinae</taxon>
        <taxon>Dufourea</taxon>
    </lineage>
</organism>
<feature type="compositionally biased region" description="Basic and acidic residues" evidence="1">
    <location>
        <begin position="30"/>
        <end position="52"/>
    </location>
</feature>
<name>A0A154PG36_DUFNO</name>
<gene>
    <name evidence="2" type="ORF">WN55_02281</name>
</gene>
<dbReference type="AlphaFoldDB" id="A0A154PG36"/>
<proteinExistence type="predicted"/>
<dbReference type="EMBL" id="KQ434896">
    <property type="protein sequence ID" value="KZC10792.1"/>
    <property type="molecule type" value="Genomic_DNA"/>
</dbReference>
<protein>
    <submittedName>
        <fullName evidence="2">Uncharacterized protein</fullName>
    </submittedName>
</protein>
<sequence length="52" mass="5872">MVSREAKLEVWVCLIVDTLRTPRGSVSNDENIKGKNEINEKKKNGSGKERVD</sequence>
<reference evidence="2 3" key="1">
    <citation type="submission" date="2015-07" db="EMBL/GenBank/DDBJ databases">
        <title>The genome of Dufourea novaeangliae.</title>
        <authorList>
            <person name="Pan H."/>
            <person name="Kapheim K."/>
        </authorList>
    </citation>
    <scope>NUCLEOTIDE SEQUENCE [LARGE SCALE GENOMIC DNA]</scope>
    <source>
        <strain evidence="2">0120121106</strain>
        <tissue evidence="2">Whole body</tissue>
    </source>
</reference>